<gene>
    <name evidence="12" type="ORF">ITX44_25850</name>
</gene>
<keyword evidence="9" id="KW-1133">Transmembrane helix</keyword>
<sequence>MVGAHLDLGLWTPPLHNRTAVVATAAYLVGLVVLAAIVAGLARWPRVAADLAALGLVGVGAYDVAQGGFGQSLVLVRTLGSPRGPTPSFPIDMAHHMAVLGGIYGTLLLAMGLWLLPLTVLPDARRLLGRAPDPALTRRVRVLTETRAEAVSSAAAELRRIECDLHDGAQGRLVAIGMNLRAAEELILERPHEAATLVTEARVASAAVLEELRALVRGIYPPVLADRGLAEAVRALALDLPLPCDVDIELTGRLDAPLESACYFAVAEVATNAVRHASAHRLGIRLARTPGLLRIEVTDDGVGGADPAGGSGLAGVERRLAAFDGVLAVSSPPGGPTIVVMEVPCA</sequence>
<dbReference type="InterPro" id="IPR003594">
    <property type="entry name" value="HATPase_dom"/>
</dbReference>
<dbReference type="InterPro" id="IPR011712">
    <property type="entry name" value="Sig_transdc_His_kin_sub3_dim/P"/>
</dbReference>
<reference evidence="12 13" key="1">
    <citation type="submission" date="2021-01" db="EMBL/GenBank/DDBJ databases">
        <title>Streptomyces acididurans sp. nov., isolated from a peat swamp forest soil.</title>
        <authorList>
            <person name="Chantavorakit T."/>
            <person name="Duangmal K."/>
        </authorList>
    </citation>
    <scope>NUCLEOTIDE SEQUENCE [LARGE SCALE GENOMIC DNA]</scope>
    <source>
        <strain evidence="12 13">KK5PA1</strain>
    </source>
</reference>
<evidence type="ECO:0000256" key="4">
    <source>
        <dbReference type="ARBA" id="ARBA00022679"/>
    </source>
</evidence>
<keyword evidence="4" id="KW-0808">Transferase</keyword>
<evidence type="ECO:0000256" key="2">
    <source>
        <dbReference type="ARBA" id="ARBA00012438"/>
    </source>
</evidence>
<dbReference type="InterPro" id="IPR036890">
    <property type="entry name" value="HATPase_C_sf"/>
</dbReference>
<feature type="domain" description="Signal transduction histidine kinase subgroup 3 dimerisation and phosphoacceptor" evidence="11">
    <location>
        <begin position="157"/>
        <end position="223"/>
    </location>
</feature>
<evidence type="ECO:0000313" key="13">
    <source>
        <dbReference type="Proteomes" id="UP000749040"/>
    </source>
</evidence>
<dbReference type="SUPFAM" id="SSF55874">
    <property type="entry name" value="ATPase domain of HSP90 chaperone/DNA topoisomerase II/histidine kinase"/>
    <property type="match status" value="1"/>
</dbReference>
<dbReference type="InterPro" id="IPR050482">
    <property type="entry name" value="Sensor_HK_TwoCompSys"/>
</dbReference>
<dbReference type="PANTHER" id="PTHR24421:SF10">
    <property type="entry name" value="NITRATE_NITRITE SENSOR PROTEIN NARQ"/>
    <property type="match status" value="1"/>
</dbReference>
<keyword evidence="8" id="KW-0902">Two-component regulatory system</keyword>
<dbReference type="PANTHER" id="PTHR24421">
    <property type="entry name" value="NITRATE/NITRITE SENSOR PROTEIN NARX-RELATED"/>
    <property type="match status" value="1"/>
</dbReference>
<evidence type="ECO:0000256" key="1">
    <source>
        <dbReference type="ARBA" id="ARBA00000085"/>
    </source>
</evidence>
<dbReference type="Pfam" id="PF02518">
    <property type="entry name" value="HATPase_c"/>
    <property type="match status" value="1"/>
</dbReference>
<keyword evidence="9" id="KW-0812">Transmembrane</keyword>
<keyword evidence="5" id="KW-0547">Nucleotide-binding</keyword>
<evidence type="ECO:0000256" key="7">
    <source>
        <dbReference type="ARBA" id="ARBA00022840"/>
    </source>
</evidence>
<name>A0ABS2TX39_9ACTN</name>
<evidence type="ECO:0000313" key="12">
    <source>
        <dbReference type="EMBL" id="MBM9507915.1"/>
    </source>
</evidence>
<evidence type="ECO:0000256" key="9">
    <source>
        <dbReference type="SAM" id="Phobius"/>
    </source>
</evidence>
<dbReference type="EMBL" id="JADKYB010000015">
    <property type="protein sequence ID" value="MBM9507915.1"/>
    <property type="molecule type" value="Genomic_DNA"/>
</dbReference>
<dbReference type="GO" id="GO:0016301">
    <property type="term" value="F:kinase activity"/>
    <property type="evidence" value="ECO:0007669"/>
    <property type="project" value="UniProtKB-KW"/>
</dbReference>
<dbReference type="Gene3D" id="3.30.565.10">
    <property type="entry name" value="Histidine kinase-like ATPase, C-terminal domain"/>
    <property type="match status" value="1"/>
</dbReference>
<proteinExistence type="predicted"/>
<keyword evidence="7" id="KW-0067">ATP-binding</keyword>
<feature type="transmembrane region" description="Helical" evidence="9">
    <location>
        <begin position="94"/>
        <end position="116"/>
    </location>
</feature>
<comment type="catalytic activity">
    <reaction evidence="1">
        <text>ATP + protein L-histidine = ADP + protein N-phospho-L-histidine.</text>
        <dbReference type="EC" id="2.7.13.3"/>
    </reaction>
</comment>
<accession>A0ABS2TX39</accession>
<keyword evidence="6 12" id="KW-0418">Kinase</keyword>
<evidence type="ECO:0000256" key="6">
    <source>
        <dbReference type="ARBA" id="ARBA00022777"/>
    </source>
</evidence>
<dbReference type="Gene3D" id="1.20.5.1930">
    <property type="match status" value="1"/>
</dbReference>
<dbReference type="Proteomes" id="UP000749040">
    <property type="component" value="Unassembled WGS sequence"/>
</dbReference>
<keyword evidence="13" id="KW-1185">Reference proteome</keyword>
<dbReference type="EC" id="2.7.13.3" evidence="2"/>
<dbReference type="CDD" id="cd16917">
    <property type="entry name" value="HATPase_UhpB-NarQ-NarX-like"/>
    <property type="match status" value="1"/>
</dbReference>
<evidence type="ECO:0000256" key="3">
    <source>
        <dbReference type="ARBA" id="ARBA00022553"/>
    </source>
</evidence>
<feature type="domain" description="Histidine kinase/HSP90-like ATPase" evidence="10">
    <location>
        <begin position="263"/>
        <end position="344"/>
    </location>
</feature>
<dbReference type="Pfam" id="PF07730">
    <property type="entry name" value="HisKA_3"/>
    <property type="match status" value="1"/>
</dbReference>
<evidence type="ECO:0000256" key="5">
    <source>
        <dbReference type="ARBA" id="ARBA00022741"/>
    </source>
</evidence>
<keyword evidence="3" id="KW-0597">Phosphoprotein</keyword>
<keyword evidence="9" id="KW-0472">Membrane</keyword>
<evidence type="ECO:0000256" key="8">
    <source>
        <dbReference type="ARBA" id="ARBA00023012"/>
    </source>
</evidence>
<protein>
    <recommendedName>
        <fullName evidence="2">histidine kinase</fullName>
        <ecNumber evidence="2">2.7.13.3</ecNumber>
    </recommendedName>
</protein>
<evidence type="ECO:0000259" key="10">
    <source>
        <dbReference type="Pfam" id="PF02518"/>
    </source>
</evidence>
<evidence type="ECO:0000259" key="11">
    <source>
        <dbReference type="Pfam" id="PF07730"/>
    </source>
</evidence>
<comment type="caution">
    <text evidence="12">The sequence shown here is derived from an EMBL/GenBank/DDBJ whole genome shotgun (WGS) entry which is preliminary data.</text>
</comment>
<organism evidence="12 13">
    <name type="scientific">Actinacidiphila acididurans</name>
    <dbReference type="NCBI Taxonomy" id="2784346"/>
    <lineage>
        <taxon>Bacteria</taxon>
        <taxon>Bacillati</taxon>
        <taxon>Actinomycetota</taxon>
        <taxon>Actinomycetes</taxon>
        <taxon>Kitasatosporales</taxon>
        <taxon>Streptomycetaceae</taxon>
        <taxon>Actinacidiphila</taxon>
    </lineage>
</organism>
<feature type="transmembrane region" description="Helical" evidence="9">
    <location>
        <begin position="20"/>
        <end position="44"/>
    </location>
</feature>